<dbReference type="PANTHER" id="PTHR43157:SF31">
    <property type="entry name" value="PHOSPHATIDYLINOSITOL-GLYCAN BIOSYNTHESIS CLASS F PROTEIN"/>
    <property type="match status" value="1"/>
</dbReference>
<dbReference type="GO" id="GO:0016491">
    <property type="term" value="F:oxidoreductase activity"/>
    <property type="evidence" value="ECO:0007669"/>
    <property type="project" value="UniProtKB-KW"/>
</dbReference>
<dbReference type="PANTHER" id="PTHR43157">
    <property type="entry name" value="PHOSPHATIDYLINOSITOL-GLYCAN BIOSYNTHESIS CLASS F PROTEIN-RELATED"/>
    <property type="match status" value="1"/>
</dbReference>
<dbReference type="AlphaFoldDB" id="A0A8D2PFZ5"/>
<evidence type="ECO:0000313" key="3">
    <source>
        <dbReference type="Ensembl" id="ENSZLMP00000011625.1"/>
    </source>
</evidence>
<keyword evidence="4" id="KW-1185">Reference proteome</keyword>
<proteinExistence type="inferred from homology"/>
<evidence type="ECO:0000256" key="1">
    <source>
        <dbReference type="ARBA" id="ARBA00006484"/>
    </source>
</evidence>
<sequence length="78" mass="8481">MCYYCELTLCCFFFSHIVFPTQNGKVAIVTGGAKGIGYQTVKHLARLGMHVIIAGNSESDGQEAVRKIKEETLTGKAV</sequence>
<evidence type="ECO:0000313" key="4">
    <source>
        <dbReference type="Proteomes" id="UP000694401"/>
    </source>
</evidence>
<dbReference type="Pfam" id="PF00106">
    <property type="entry name" value="adh_short"/>
    <property type="match status" value="1"/>
</dbReference>
<name>A0A8D2PFZ5_ZOSLA</name>
<organism evidence="3 4">
    <name type="scientific">Zosterops lateralis melanops</name>
    <dbReference type="NCBI Taxonomy" id="1220523"/>
    <lineage>
        <taxon>Eukaryota</taxon>
        <taxon>Metazoa</taxon>
        <taxon>Chordata</taxon>
        <taxon>Craniata</taxon>
        <taxon>Vertebrata</taxon>
        <taxon>Euteleostomi</taxon>
        <taxon>Archelosauria</taxon>
        <taxon>Archosauria</taxon>
        <taxon>Dinosauria</taxon>
        <taxon>Saurischia</taxon>
        <taxon>Theropoda</taxon>
        <taxon>Coelurosauria</taxon>
        <taxon>Aves</taxon>
        <taxon>Neognathae</taxon>
        <taxon>Neoaves</taxon>
        <taxon>Telluraves</taxon>
        <taxon>Australaves</taxon>
        <taxon>Passeriformes</taxon>
        <taxon>Sylvioidea</taxon>
        <taxon>Zosteropidae</taxon>
        <taxon>Zosterops</taxon>
    </lineage>
</organism>
<reference evidence="3" key="2">
    <citation type="submission" date="2025-09" db="UniProtKB">
        <authorList>
            <consortium name="Ensembl"/>
        </authorList>
    </citation>
    <scope>IDENTIFICATION</scope>
</reference>
<dbReference type="Ensembl" id="ENSZLMT00000011942.1">
    <property type="protein sequence ID" value="ENSZLMP00000011625.1"/>
    <property type="gene ID" value="ENSZLMG00000008102.1"/>
</dbReference>
<keyword evidence="2" id="KW-0560">Oxidoreductase</keyword>
<dbReference type="SUPFAM" id="SSF51735">
    <property type="entry name" value="NAD(P)-binding Rossmann-fold domains"/>
    <property type="match status" value="1"/>
</dbReference>
<dbReference type="Gene3D" id="3.40.50.720">
    <property type="entry name" value="NAD(P)-binding Rossmann-like Domain"/>
    <property type="match status" value="1"/>
</dbReference>
<comment type="similarity">
    <text evidence="1">Belongs to the short-chain dehydrogenases/reductases (SDR) family.</text>
</comment>
<accession>A0A8D2PFZ5</accession>
<dbReference type="Proteomes" id="UP000694401">
    <property type="component" value="Unassembled WGS sequence"/>
</dbReference>
<dbReference type="InterPro" id="IPR036291">
    <property type="entry name" value="NAD(P)-bd_dom_sf"/>
</dbReference>
<protein>
    <submittedName>
        <fullName evidence="3">Uncharacterized protein</fullName>
    </submittedName>
</protein>
<dbReference type="InterPro" id="IPR002347">
    <property type="entry name" value="SDR_fam"/>
</dbReference>
<reference evidence="3" key="1">
    <citation type="submission" date="2025-08" db="UniProtKB">
        <authorList>
            <consortium name="Ensembl"/>
        </authorList>
    </citation>
    <scope>IDENTIFICATION</scope>
</reference>
<evidence type="ECO:0000256" key="2">
    <source>
        <dbReference type="ARBA" id="ARBA00023002"/>
    </source>
</evidence>